<accession>M5G781</accession>
<feature type="compositionally biased region" description="Basic and acidic residues" evidence="1">
    <location>
        <begin position="470"/>
        <end position="486"/>
    </location>
</feature>
<evidence type="ECO:0000259" key="2">
    <source>
        <dbReference type="Pfam" id="PF03235"/>
    </source>
</evidence>
<dbReference type="OrthoDB" id="5419821at2759"/>
<dbReference type="Pfam" id="PF03235">
    <property type="entry name" value="GmrSD_N"/>
    <property type="match status" value="1"/>
</dbReference>
<feature type="compositionally biased region" description="Low complexity" evidence="1">
    <location>
        <begin position="502"/>
        <end position="521"/>
    </location>
</feature>
<protein>
    <recommendedName>
        <fullName evidence="2">GmrSD restriction endonucleases N-terminal domain-containing protein</fullName>
    </recommendedName>
</protein>
<dbReference type="RefSeq" id="XP_040630954.1">
    <property type="nucleotide sequence ID" value="XM_040772053.1"/>
</dbReference>
<dbReference type="HOGENOM" id="CLU_399019_0_0_1"/>
<dbReference type="PANTHER" id="PTHR39639">
    <property type="entry name" value="CHROMOSOME 16, WHOLE GENOME SHOTGUN SEQUENCE"/>
    <property type="match status" value="1"/>
</dbReference>
<feature type="compositionally biased region" description="Polar residues" evidence="1">
    <location>
        <begin position="544"/>
        <end position="556"/>
    </location>
</feature>
<reference evidence="3 4" key="1">
    <citation type="journal article" date="2012" name="Science">
        <title>The Paleozoic origin of enzymatic lignin decomposition reconstructed from 31 fungal genomes.</title>
        <authorList>
            <person name="Floudas D."/>
            <person name="Binder M."/>
            <person name="Riley R."/>
            <person name="Barry K."/>
            <person name="Blanchette R.A."/>
            <person name="Henrissat B."/>
            <person name="Martinez A.T."/>
            <person name="Otillar R."/>
            <person name="Spatafora J.W."/>
            <person name="Yadav J.S."/>
            <person name="Aerts A."/>
            <person name="Benoit I."/>
            <person name="Boyd A."/>
            <person name="Carlson A."/>
            <person name="Copeland A."/>
            <person name="Coutinho P.M."/>
            <person name="de Vries R.P."/>
            <person name="Ferreira P."/>
            <person name="Findley K."/>
            <person name="Foster B."/>
            <person name="Gaskell J."/>
            <person name="Glotzer D."/>
            <person name="Gorecki P."/>
            <person name="Heitman J."/>
            <person name="Hesse C."/>
            <person name="Hori C."/>
            <person name="Igarashi K."/>
            <person name="Jurgens J.A."/>
            <person name="Kallen N."/>
            <person name="Kersten P."/>
            <person name="Kohler A."/>
            <person name="Kuees U."/>
            <person name="Kumar T.K.A."/>
            <person name="Kuo A."/>
            <person name="LaButti K."/>
            <person name="Larrondo L.F."/>
            <person name="Lindquist E."/>
            <person name="Ling A."/>
            <person name="Lombard V."/>
            <person name="Lucas S."/>
            <person name="Lundell T."/>
            <person name="Martin R."/>
            <person name="McLaughlin D.J."/>
            <person name="Morgenstern I."/>
            <person name="Morin E."/>
            <person name="Murat C."/>
            <person name="Nagy L.G."/>
            <person name="Nolan M."/>
            <person name="Ohm R.A."/>
            <person name="Patyshakuliyeva A."/>
            <person name="Rokas A."/>
            <person name="Ruiz-Duenas F.J."/>
            <person name="Sabat G."/>
            <person name="Salamov A."/>
            <person name="Samejima M."/>
            <person name="Schmutz J."/>
            <person name="Slot J.C."/>
            <person name="St John F."/>
            <person name="Stenlid J."/>
            <person name="Sun H."/>
            <person name="Sun S."/>
            <person name="Syed K."/>
            <person name="Tsang A."/>
            <person name="Wiebenga A."/>
            <person name="Young D."/>
            <person name="Pisabarro A."/>
            <person name="Eastwood D.C."/>
            <person name="Martin F."/>
            <person name="Cullen D."/>
            <person name="Grigoriev I.V."/>
            <person name="Hibbett D.S."/>
        </authorList>
    </citation>
    <scope>NUCLEOTIDE SEQUENCE [LARGE SCALE GENOMIC DNA]</scope>
    <source>
        <strain evidence="3 4">DJM-731 SS1</strain>
    </source>
</reference>
<dbReference type="AlphaFoldDB" id="M5G781"/>
<keyword evidence="4" id="KW-1185">Reference proteome</keyword>
<dbReference type="STRING" id="1858805.M5G781"/>
<dbReference type="PANTHER" id="PTHR39639:SF1">
    <property type="entry name" value="DUF262 DOMAIN-CONTAINING PROTEIN"/>
    <property type="match status" value="1"/>
</dbReference>
<dbReference type="GeneID" id="63687115"/>
<dbReference type="Proteomes" id="UP000030653">
    <property type="component" value="Unassembled WGS sequence"/>
</dbReference>
<organism evidence="3 4">
    <name type="scientific">Dacryopinax primogenitus (strain DJM 731)</name>
    <name type="common">Brown rot fungus</name>
    <dbReference type="NCBI Taxonomy" id="1858805"/>
    <lineage>
        <taxon>Eukaryota</taxon>
        <taxon>Fungi</taxon>
        <taxon>Dikarya</taxon>
        <taxon>Basidiomycota</taxon>
        <taxon>Agaricomycotina</taxon>
        <taxon>Dacrymycetes</taxon>
        <taxon>Dacrymycetales</taxon>
        <taxon>Dacrymycetaceae</taxon>
        <taxon>Dacryopinax</taxon>
    </lineage>
</organism>
<evidence type="ECO:0000313" key="4">
    <source>
        <dbReference type="Proteomes" id="UP000030653"/>
    </source>
</evidence>
<feature type="compositionally biased region" description="Polar residues" evidence="1">
    <location>
        <begin position="441"/>
        <end position="456"/>
    </location>
</feature>
<evidence type="ECO:0000256" key="1">
    <source>
        <dbReference type="SAM" id="MobiDB-lite"/>
    </source>
</evidence>
<feature type="compositionally biased region" description="Low complexity" evidence="1">
    <location>
        <begin position="557"/>
        <end position="568"/>
    </location>
</feature>
<feature type="compositionally biased region" description="Acidic residues" evidence="1">
    <location>
        <begin position="27"/>
        <end position="49"/>
    </location>
</feature>
<dbReference type="EMBL" id="JH795858">
    <property type="protein sequence ID" value="EJU04060.1"/>
    <property type="molecule type" value="Genomic_DNA"/>
</dbReference>
<gene>
    <name evidence="3" type="ORF">DACRYDRAFT_20725</name>
</gene>
<feature type="region of interest" description="Disordered" evidence="1">
    <location>
        <begin position="1"/>
        <end position="93"/>
    </location>
</feature>
<name>M5G781_DACPD</name>
<proteinExistence type="predicted"/>
<sequence length="690" mass="77425">MARPDDSFTTPPASSDDESLSDASWSDVDDDDDDMDFLNDAGSDLEEGEESKPERRPRSKPKPAPRPQRSPSKAGNGKGKGRADAPSAGKNEFVGHRLNKPVVVQVSCKMLFEEMKSGEIDLNAEYQRDVVWPEKNQSKLIDSILRNYYIPPVVFSKIDKGMNEVKICVDGKQRLTSILKFMNSEVHYISRKTGHKYYWDRVRGVKGAQILPDAWKSEFERAQMTTVSFTDLSPYEERDIFQRVQLGMALSTPEKWQALQGPWPDFMRQLRLSYFSNENRDSNILDNIQWDITRAKDFQDLVRMTFMVNATIVTHEPPPISSEKLEEAMSDEQGPSDKFQIQMATILATFLRLVKTEQYSHAFYGKVAPVELVMIAVLIGMCMDHVRDTDLAEGIREMRDNVRRTTAKGYIMWKPEVVKKMLRFIEAWKREHSRKVDRKSVSSYQSRVDVASNNDVSRNDVSRKRNASAAHEDSSDEERRRTDRNVRPRSSALADTKIPKKTSTSTSTTTNAGSGSRTSSAQAGPSGTHAPQRVAPPPLVSRETLLSQAGVRSTPTSNSNRQNSSGSSVQERSPVETRCPTTVLAPSTASNGIVVRQQRPPTTVPAPITASNGIVVRQQHPAPAAIADMDRATMEQEIDRTTEEITALSVLVARGDRPDHAELAARLRQLTSLKTQLLKNKFLGRNFRRA</sequence>
<evidence type="ECO:0000313" key="3">
    <source>
        <dbReference type="EMBL" id="EJU04060.1"/>
    </source>
</evidence>
<feature type="region of interest" description="Disordered" evidence="1">
    <location>
        <begin position="435"/>
        <end position="583"/>
    </location>
</feature>
<dbReference type="InterPro" id="IPR004919">
    <property type="entry name" value="GmrSD_N"/>
</dbReference>
<feature type="domain" description="GmrSD restriction endonucleases N-terminal" evidence="2">
    <location>
        <begin position="111"/>
        <end position="237"/>
    </location>
</feature>